<feature type="compositionally biased region" description="Low complexity" evidence="1">
    <location>
        <begin position="98"/>
        <end position="108"/>
    </location>
</feature>
<feature type="region of interest" description="Disordered" evidence="1">
    <location>
        <begin position="39"/>
        <end position="160"/>
    </location>
</feature>
<dbReference type="EMBL" id="MU003698">
    <property type="protein sequence ID" value="KAF2811627.1"/>
    <property type="molecule type" value="Genomic_DNA"/>
</dbReference>
<dbReference type="OrthoDB" id="284473at2759"/>
<reference evidence="4" key="3">
    <citation type="submission" date="2025-04" db="UniProtKB">
        <authorList>
            <consortium name="RefSeq"/>
        </authorList>
    </citation>
    <scope>IDENTIFICATION</scope>
    <source>
        <strain evidence="4">CBS 304.34</strain>
    </source>
</reference>
<keyword evidence="3" id="KW-1185">Reference proteome</keyword>
<sequence>MKKAKLKQEERNRAEVKAKQDAAKEKVFKSALSTPAIKKASTTVPDFSTMARSAKRPREIDDTSTAPSKRVKAPTELEVDKGPSTPSDQAIPSPALTAASSAQKSSSQLITPRKDLRALNMVRAASSPGNDVTPGHGSTPTTLSKSSDGKTSVLASQKNERLRRSVQGWLECQNKAIDMGRNMKHDATRIEDEAKGLNQGVKDATAMRIAVMSIDCILAFMISFHAADASHHVQGRIPTIDNTWRTLLTLAHSFKPRTVLYPDLEGLRVTLASIIATRIANQPRPSSVPTSGAPKALHDLSKDINSFMHLSADAAAALPLDTIINKYPQTWELRSRATPQGFQQKEFGYHGELTGPFWLPVSPSTFPIHGVRFGIAFMNEFMEHEGTDYGALKVQTLLDGKSGESKL</sequence>
<evidence type="ECO:0000313" key="2">
    <source>
        <dbReference type="EMBL" id="KAF2811627.1"/>
    </source>
</evidence>
<feature type="compositionally biased region" description="Polar residues" evidence="1">
    <location>
        <begin position="136"/>
        <end position="157"/>
    </location>
</feature>
<proteinExistence type="predicted"/>
<gene>
    <name evidence="2 4" type="ORF">BDZ99DRAFT_461638</name>
</gene>
<dbReference type="RefSeq" id="XP_033578591.1">
    <property type="nucleotide sequence ID" value="XM_033719665.1"/>
</dbReference>
<dbReference type="GeneID" id="54460558"/>
<evidence type="ECO:0000313" key="4">
    <source>
        <dbReference type="RefSeq" id="XP_033578591.1"/>
    </source>
</evidence>
<feature type="region of interest" description="Disordered" evidence="1">
    <location>
        <begin position="1"/>
        <end position="26"/>
    </location>
</feature>
<reference evidence="2 4" key="1">
    <citation type="journal article" date="2020" name="Stud. Mycol.">
        <title>101 Dothideomycetes genomes: a test case for predicting lifestyles and emergence of pathogens.</title>
        <authorList>
            <person name="Haridas S."/>
            <person name="Albert R."/>
            <person name="Binder M."/>
            <person name="Bloem J."/>
            <person name="Labutti K."/>
            <person name="Salamov A."/>
            <person name="Andreopoulos B."/>
            <person name="Baker S."/>
            <person name="Barry K."/>
            <person name="Bills G."/>
            <person name="Bluhm B."/>
            <person name="Cannon C."/>
            <person name="Castanera R."/>
            <person name="Culley D."/>
            <person name="Daum C."/>
            <person name="Ezra D."/>
            <person name="Gonzalez J."/>
            <person name="Henrissat B."/>
            <person name="Kuo A."/>
            <person name="Liang C."/>
            <person name="Lipzen A."/>
            <person name="Lutzoni F."/>
            <person name="Magnuson J."/>
            <person name="Mondo S."/>
            <person name="Nolan M."/>
            <person name="Ohm R."/>
            <person name="Pangilinan J."/>
            <person name="Park H.-J."/>
            <person name="Ramirez L."/>
            <person name="Alfaro M."/>
            <person name="Sun H."/>
            <person name="Tritt A."/>
            <person name="Yoshinaga Y."/>
            <person name="Zwiers L.-H."/>
            <person name="Turgeon B."/>
            <person name="Goodwin S."/>
            <person name="Spatafora J."/>
            <person name="Crous P."/>
            <person name="Grigoriev I."/>
        </authorList>
    </citation>
    <scope>NUCLEOTIDE SEQUENCE</scope>
    <source>
        <strain evidence="2 4">CBS 304.34</strain>
    </source>
</reference>
<dbReference type="Proteomes" id="UP000504636">
    <property type="component" value="Unplaced"/>
</dbReference>
<name>A0A6A6YUL1_9PEZI</name>
<dbReference type="AlphaFoldDB" id="A0A6A6YUL1"/>
<protein>
    <submittedName>
        <fullName evidence="2 4">Uncharacterized protein</fullName>
    </submittedName>
</protein>
<evidence type="ECO:0000256" key="1">
    <source>
        <dbReference type="SAM" id="MobiDB-lite"/>
    </source>
</evidence>
<organism evidence="2">
    <name type="scientific">Mytilinidion resinicola</name>
    <dbReference type="NCBI Taxonomy" id="574789"/>
    <lineage>
        <taxon>Eukaryota</taxon>
        <taxon>Fungi</taxon>
        <taxon>Dikarya</taxon>
        <taxon>Ascomycota</taxon>
        <taxon>Pezizomycotina</taxon>
        <taxon>Dothideomycetes</taxon>
        <taxon>Pleosporomycetidae</taxon>
        <taxon>Mytilinidiales</taxon>
        <taxon>Mytilinidiaceae</taxon>
        <taxon>Mytilinidion</taxon>
    </lineage>
</organism>
<evidence type="ECO:0000313" key="3">
    <source>
        <dbReference type="Proteomes" id="UP000504636"/>
    </source>
</evidence>
<accession>A0A6A6YUL1</accession>
<reference evidence="4" key="2">
    <citation type="submission" date="2020-04" db="EMBL/GenBank/DDBJ databases">
        <authorList>
            <consortium name="NCBI Genome Project"/>
        </authorList>
    </citation>
    <scope>NUCLEOTIDE SEQUENCE</scope>
    <source>
        <strain evidence="4">CBS 304.34</strain>
    </source>
</reference>